<dbReference type="STRING" id="35570.A0A1I8NPH8"/>
<dbReference type="PANTHER" id="PTHR37984:SF5">
    <property type="entry name" value="PROTEIN NYNRIN-LIKE"/>
    <property type="match status" value="1"/>
</dbReference>
<keyword evidence="2" id="KW-1185">Reference proteome</keyword>
<name>A0A1I8NPH8_STOCA</name>
<dbReference type="GO" id="GO:0003676">
    <property type="term" value="F:nucleic acid binding"/>
    <property type="evidence" value="ECO:0007669"/>
    <property type="project" value="InterPro"/>
</dbReference>
<sequence length="189" mass="22122">MYTAFYSPQSNASERVNRSLIAGIRAYLKGDHRQWDEKLSFISCALRNAFHQSIGSSPFHAVFGFDMVTHASSYELMRKFSMLNEPTLKLSRDDRLQLIRDDLRKCIKNAYERNRSQYNLRTRHEVFKIGQEVLRRNFSQSNFERGFNAKLSPTFVKAKVREKLGSHYYVLEDTEGRLVGTFHAKDIRT</sequence>
<protein>
    <recommendedName>
        <fullName evidence="3">Integrase catalytic domain-containing protein</fullName>
    </recommendedName>
</protein>
<organism evidence="1 2">
    <name type="scientific">Stomoxys calcitrans</name>
    <name type="common">Stable fly</name>
    <name type="synonym">Conops calcitrans</name>
    <dbReference type="NCBI Taxonomy" id="35570"/>
    <lineage>
        <taxon>Eukaryota</taxon>
        <taxon>Metazoa</taxon>
        <taxon>Ecdysozoa</taxon>
        <taxon>Arthropoda</taxon>
        <taxon>Hexapoda</taxon>
        <taxon>Insecta</taxon>
        <taxon>Pterygota</taxon>
        <taxon>Neoptera</taxon>
        <taxon>Endopterygota</taxon>
        <taxon>Diptera</taxon>
        <taxon>Brachycera</taxon>
        <taxon>Muscomorpha</taxon>
        <taxon>Muscoidea</taxon>
        <taxon>Muscidae</taxon>
        <taxon>Stomoxys</taxon>
    </lineage>
</organism>
<dbReference type="Proteomes" id="UP000095300">
    <property type="component" value="Unassembled WGS sequence"/>
</dbReference>
<dbReference type="InterPro" id="IPR050951">
    <property type="entry name" value="Retrovirus_Pol_polyprotein"/>
</dbReference>
<dbReference type="PANTHER" id="PTHR37984">
    <property type="entry name" value="PROTEIN CBG26694"/>
    <property type="match status" value="1"/>
</dbReference>
<accession>A0A1I8NPH8</accession>
<evidence type="ECO:0000313" key="2">
    <source>
        <dbReference type="Proteomes" id="UP000095300"/>
    </source>
</evidence>
<dbReference type="EnsemblMetazoa" id="SCAU000900-RA">
    <property type="protein sequence ID" value="SCAU000900-PA"/>
    <property type="gene ID" value="SCAU000900"/>
</dbReference>
<dbReference type="InterPro" id="IPR012337">
    <property type="entry name" value="RNaseH-like_sf"/>
</dbReference>
<dbReference type="VEuPathDB" id="VectorBase:SCAU000900"/>
<evidence type="ECO:0000313" key="1">
    <source>
        <dbReference type="EnsemblMetazoa" id="SCAU000900-PA"/>
    </source>
</evidence>
<reference evidence="1" key="1">
    <citation type="submission" date="2020-05" db="UniProtKB">
        <authorList>
            <consortium name="EnsemblMetazoa"/>
        </authorList>
    </citation>
    <scope>IDENTIFICATION</scope>
    <source>
        <strain evidence="1">USDA</strain>
    </source>
</reference>
<dbReference type="SUPFAM" id="SSF53098">
    <property type="entry name" value="Ribonuclease H-like"/>
    <property type="match status" value="1"/>
</dbReference>
<dbReference type="Gene3D" id="3.30.420.10">
    <property type="entry name" value="Ribonuclease H-like superfamily/Ribonuclease H"/>
    <property type="match status" value="1"/>
</dbReference>
<dbReference type="InterPro" id="IPR036397">
    <property type="entry name" value="RNaseH_sf"/>
</dbReference>
<gene>
    <name evidence="1" type="primary">106092909</name>
</gene>
<proteinExistence type="predicted"/>
<evidence type="ECO:0008006" key="3">
    <source>
        <dbReference type="Google" id="ProtNLM"/>
    </source>
</evidence>
<dbReference type="AlphaFoldDB" id="A0A1I8NPH8"/>